<dbReference type="Proteomes" id="UP000565441">
    <property type="component" value="Unassembled WGS sequence"/>
</dbReference>
<feature type="compositionally biased region" description="Basic and acidic residues" evidence="1">
    <location>
        <begin position="1"/>
        <end position="12"/>
    </location>
</feature>
<accession>A0A8H5LWK0</accession>
<evidence type="ECO:0000313" key="2">
    <source>
        <dbReference type="EMBL" id="KAF5372680.1"/>
    </source>
</evidence>
<sequence>MQHRLDDPDTHPLARTSDLRPAIQSRTHGGTLNGIAISPSRQPVESPVPRGPVDVLAPARDFLTLLLPAYREYEHKHENEHIYAYPPSRLIPVQIRRAPLLLIDILRDRRPAIVINVVPLQALSTPLQPLPNLRFADSRLGYGFSRTQPS</sequence>
<gene>
    <name evidence="2" type="ORF">D9615_009831</name>
</gene>
<dbReference type="AlphaFoldDB" id="A0A8H5LWK0"/>
<reference evidence="2 3" key="1">
    <citation type="journal article" date="2020" name="ISME J.">
        <title>Uncovering the hidden diversity of litter-decomposition mechanisms in mushroom-forming fungi.</title>
        <authorList>
            <person name="Floudas D."/>
            <person name="Bentzer J."/>
            <person name="Ahren D."/>
            <person name="Johansson T."/>
            <person name="Persson P."/>
            <person name="Tunlid A."/>
        </authorList>
    </citation>
    <scope>NUCLEOTIDE SEQUENCE [LARGE SCALE GENOMIC DNA]</scope>
    <source>
        <strain evidence="2 3">CBS 661.87</strain>
    </source>
</reference>
<evidence type="ECO:0000313" key="3">
    <source>
        <dbReference type="Proteomes" id="UP000565441"/>
    </source>
</evidence>
<evidence type="ECO:0000256" key="1">
    <source>
        <dbReference type="SAM" id="MobiDB-lite"/>
    </source>
</evidence>
<feature type="region of interest" description="Disordered" evidence="1">
    <location>
        <begin position="1"/>
        <end position="52"/>
    </location>
</feature>
<comment type="caution">
    <text evidence="2">The sequence shown here is derived from an EMBL/GenBank/DDBJ whole genome shotgun (WGS) entry which is preliminary data.</text>
</comment>
<proteinExistence type="predicted"/>
<name>A0A8H5LWK0_9AGAR</name>
<dbReference type="EMBL" id="JAACJP010000042">
    <property type="protein sequence ID" value="KAF5372680.1"/>
    <property type="molecule type" value="Genomic_DNA"/>
</dbReference>
<keyword evidence="3" id="KW-1185">Reference proteome</keyword>
<organism evidence="2 3">
    <name type="scientific">Tricholomella constricta</name>
    <dbReference type="NCBI Taxonomy" id="117010"/>
    <lineage>
        <taxon>Eukaryota</taxon>
        <taxon>Fungi</taxon>
        <taxon>Dikarya</taxon>
        <taxon>Basidiomycota</taxon>
        <taxon>Agaricomycotina</taxon>
        <taxon>Agaricomycetes</taxon>
        <taxon>Agaricomycetidae</taxon>
        <taxon>Agaricales</taxon>
        <taxon>Tricholomatineae</taxon>
        <taxon>Lyophyllaceae</taxon>
        <taxon>Tricholomella</taxon>
    </lineage>
</organism>
<protein>
    <submittedName>
        <fullName evidence="2">Uncharacterized protein</fullName>
    </submittedName>
</protein>